<dbReference type="RefSeq" id="WP_345720222.1">
    <property type="nucleotide sequence ID" value="NZ_BAABRU010000001.1"/>
</dbReference>
<dbReference type="PRINTS" id="PR00739">
    <property type="entry name" value="GLHYDRLASE26"/>
</dbReference>
<comment type="similarity">
    <text evidence="1 4">Belongs to the glycosyl hydrolase 26 family.</text>
</comment>
<protein>
    <submittedName>
        <fullName evidence="8">Uncharacterized protein</fullName>
    </submittedName>
</protein>
<dbReference type="SUPFAM" id="SSF49384">
    <property type="entry name" value="Carbohydrate-binding domain"/>
    <property type="match status" value="1"/>
</dbReference>
<evidence type="ECO:0000256" key="1">
    <source>
        <dbReference type="ARBA" id="ARBA00007754"/>
    </source>
</evidence>
<dbReference type="SUPFAM" id="SSF49785">
    <property type="entry name" value="Galactose-binding domain-like"/>
    <property type="match status" value="1"/>
</dbReference>
<dbReference type="Proteomes" id="UP001428290">
    <property type="component" value="Unassembled WGS sequence"/>
</dbReference>
<dbReference type="InterPro" id="IPR049475">
    <property type="entry name" value="Mann_GBD_bact"/>
</dbReference>
<dbReference type="SMART" id="SM00637">
    <property type="entry name" value="CBD_II"/>
    <property type="match status" value="1"/>
</dbReference>
<feature type="region of interest" description="Disordered" evidence="5">
    <location>
        <begin position="516"/>
        <end position="592"/>
    </location>
</feature>
<dbReference type="InterPro" id="IPR008965">
    <property type="entry name" value="CBM2/CBM3_carb-bd_dom_sf"/>
</dbReference>
<dbReference type="SUPFAM" id="SSF51445">
    <property type="entry name" value="(Trans)glycosidases"/>
    <property type="match status" value="1"/>
</dbReference>
<evidence type="ECO:0000313" key="9">
    <source>
        <dbReference type="Proteomes" id="UP001428290"/>
    </source>
</evidence>
<evidence type="ECO:0000313" key="8">
    <source>
        <dbReference type="EMBL" id="GAA5526583.1"/>
    </source>
</evidence>
<accession>A0ABP9WWH1</accession>
<dbReference type="InterPro" id="IPR001919">
    <property type="entry name" value="CBD2"/>
</dbReference>
<dbReference type="InterPro" id="IPR017853">
    <property type="entry name" value="GH"/>
</dbReference>
<dbReference type="Gene3D" id="3.20.20.80">
    <property type="entry name" value="Glycosidases"/>
    <property type="match status" value="1"/>
</dbReference>
<reference evidence="8 9" key="1">
    <citation type="submission" date="2024-02" db="EMBL/GenBank/DDBJ databases">
        <title>Herpetosiphon gulosus NBRC 112829.</title>
        <authorList>
            <person name="Ichikawa N."/>
            <person name="Katano-Makiyama Y."/>
            <person name="Hidaka K."/>
        </authorList>
    </citation>
    <scope>NUCLEOTIDE SEQUENCE [LARGE SCALE GENOMIC DNA]</scope>
    <source>
        <strain evidence="8 9">NBRC 112829</strain>
    </source>
</reference>
<keyword evidence="9" id="KW-1185">Reference proteome</keyword>
<evidence type="ECO:0000256" key="5">
    <source>
        <dbReference type="SAM" id="MobiDB-lite"/>
    </source>
</evidence>
<evidence type="ECO:0000259" key="6">
    <source>
        <dbReference type="PROSITE" id="PS51173"/>
    </source>
</evidence>
<dbReference type="InterPro" id="IPR001969">
    <property type="entry name" value="Aspartic_peptidase_AS"/>
</dbReference>
<keyword evidence="2 4" id="KW-0378">Hydrolase</keyword>
<dbReference type="PROSITE" id="PS51173">
    <property type="entry name" value="CBM2"/>
    <property type="match status" value="1"/>
</dbReference>
<organism evidence="8 9">
    <name type="scientific">Herpetosiphon gulosus</name>
    <dbReference type="NCBI Taxonomy" id="1973496"/>
    <lineage>
        <taxon>Bacteria</taxon>
        <taxon>Bacillati</taxon>
        <taxon>Chloroflexota</taxon>
        <taxon>Chloroflexia</taxon>
        <taxon>Herpetosiphonales</taxon>
        <taxon>Herpetosiphonaceae</taxon>
        <taxon>Herpetosiphon</taxon>
    </lineage>
</organism>
<evidence type="ECO:0000256" key="3">
    <source>
        <dbReference type="ARBA" id="ARBA00023295"/>
    </source>
</evidence>
<dbReference type="EMBL" id="BAABRU010000001">
    <property type="protein sequence ID" value="GAA5526583.1"/>
    <property type="molecule type" value="Genomic_DNA"/>
</dbReference>
<dbReference type="PANTHER" id="PTHR40079:SF4">
    <property type="entry name" value="GH26 DOMAIN-CONTAINING PROTEIN-RELATED"/>
    <property type="match status" value="1"/>
</dbReference>
<dbReference type="InterPro" id="IPR000805">
    <property type="entry name" value="Glyco_hydro_26"/>
</dbReference>
<evidence type="ECO:0000256" key="4">
    <source>
        <dbReference type="PROSITE-ProRule" id="PRU01100"/>
    </source>
</evidence>
<dbReference type="Pfam" id="PF00553">
    <property type="entry name" value="CBM_2"/>
    <property type="match status" value="1"/>
</dbReference>
<dbReference type="Pfam" id="PF02156">
    <property type="entry name" value="Glyco_hydro_26"/>
    <property type="match status" value="1"/>
</dbReference>
<proteinExistence type="inferred from homology"/>
<dbReference type="InterPro" id="IPR022790">
    <property type="entry name" value="GH26_dom"/>
</dbReference>
<feature type="active site" description="Nucleophile" evidence="4">
    <location>
        <position position="291"/>
    </location>
</feature>
<evidence type="ECO:0000256" key="2">
    <source>
        <dbReference type="ARBA" id="ARBA00022801"/>
    </source>
</evidence>
<dbReference type="InterPro" id="IPR012291">
    <property type="entry name" value="CBM2_carb-bd_dom_sf"/>
</dbReference>
<feature type="compositionally biased region" description="Low complexity" evidence="5">
    <location>
        <begin position="519"/>
        <end position="538"/>
    </location>
</feature>
<feature type="domain" description="GH26" evidence="7">
    <location>
        <begin position="48"/>
        <end position="338"/>
    </location>
</feature>
<evidence type="ECO:0000259" key="7">
    <source>
        <dbReference type="PROSITE" id="PS51764"/>
    </source>
</evidence>
<dbReference type="PROSITE" id="PS00141">
    <property type="entry name" value="ASP_PROTEASE"/>
    <property type="match status" value="1"/>
</dbReference>
<dbReference type="InterPro" id="IPR008979">
    <property type="entry name" value="Galactose-bd-like_sf"/>
</dbReference>
<keyword evidence="3 4" id="KW-0326">Glycosidase</keyword>
<feature type="compositionally biased region" description="Polar residues" evidence="5">
    <location>
        <begin position="546"/>
        <end position="560"/>
    </location>
</feature>
<comment type="caution">
    <text evidence="8">The sequence shown here is derived from an EMBL/GenBank/DDBJ whole genome shotgun (WGS) entry which is preliminary data.</text>
</comment>
<dbReference type="PANTHER" id="PTHR40079">
    <property type="entry name" value="MANNAN ENDO-1,4-BETA-MANNOSIDASE E-RELATED"/>
    <property type="match status" value="1"/>
</dbReference>
<feature type="compositionally biased region" description="Low complexity" evidence="5">
    <location>
        <begin position="561"/>
        <end position="592"/>
    </location>
</feature>
<dbReference type="PROSITE" id="PS51764">
    <property type="entry name" value="GH26"/>
    <property type="match status" value="1"/>
</dbReference>
<dbReference type="Pfam" id="PF21253">
    <property type="entry name" value="Mann_GBD_bact"/>
    <property type="match status" value="1"/>
</dbReference>
<feature type="domain" description="CBM2" evidence="6">
    <location>
        <begin position="591"/>
        <end position="700"/>
    </location>
</feature>
<sequence>MWSNLSRSRSLLTIALLGVLLGSLSLLPTHTTKAAITAYQAADPNLAPYAQNVLDRFVQYKGQYWLGGQQEVHWDNSRKDEMSNAVFARTNPQRYPALRGWDFPIGGALPNDGQWMIDAIISDWTNAKVIPTISQHWTPIASQGTNHQDMFTVVDIDRMFVDGTAERNNYLIWLDNIADDLQQLEDANVPVLWRPYHEAGGGWFWWDKDNGATNYRRLWDDMFTYLVTTRGLHNLIWVWTPGVKGVSTAWYPAGQADILGSDVYNETSGNYVSWYEDLGRFSQTKIKALSETDYMMDPALLTSAPFAYFMIWHTDMFYRNTDSRIQSTYAHWATLNRTNVGQLWNGTLGSAPTATPGTPTPTPLPGIVVSDFEDGTLQGWTGTNLVSEPVVNSEWAANGQRSIKAQVNLAATPADIRLAQALDLTGQSRIQIRLSAQNVGSGLSAKLYIKTGSAWNWKDSGTVLIDSGTSLLTIELAGVPDINQVRELGVEFNALAGNSGTATIYADYLTVGVVNSNQPTPTTGPTATATRTPTATPTDIPPPSRTPTQIPTATRTPTQGPTSTATNVPTITPTTIPTATRTPTQVPTVTPTSTGGACKVDFKITSQWGVGFIADVTVTNLQPSALNGWNVKFNFPGGQTISNLWNGTLSQNGSAVTVTNASWNGYLVANGGTANFGFQGVGSPPSLPSNAFQLNGATCQ</sequence>
<name>A0ABP9WWH1_9CHLR</name>
<feature type="active site" description="Proton donor" evidence="4">
    <location>
        <position position="198"/>
    </location>
</feature>
<dbReference type="Gene3D" id="2.60.40.290">
    <property type="match status" value="1"/>
</dbReference>
<gene>
    <name evidence="8" type="ORF">Hgul01_00356</name>
</gene>
<dbReference type="Gene3D" id="2.60.120.260">
    <property type="entry name" value="Galactose-binding domain-like"/>
    <property type="match status" value="1"/>
</dbReference>